<dbReference type="InterPro" id="IPR003749">
    <property type="entry name" value="ThiS/MoaD-like"/>
</dbReference>
<dbReference type="Proteomes" id="UP001500653">
    <property type="component" value="Unassembled WGS sequence"/>
</dbReference>
<organism evidence="4 5">
    <name type="scientific">Prauserella halophila</name>
    <dbReference type="NCBI Taxonomy" id="185641"/>
    <lineage>
        <taxon>Bacteria</taxon>
        <taxon>Bacillati</taxon>
        <taxon>Actinomycetota</taxon>
        <taxon>Actinomycetes</taxon>
        <taxon>Pseudonocardiales</taxon>
        <taxon>Pseudonocardiaceae</taxon>
        <taxon>Prauserella</taxon>
    </lineage>
</organism>
<gene>
    <name evidence="4" type="ORF">GCM10009676_21730</name>
</gene>
<evidence type="ECO:0000313" key="5">
    <source>
        <dbReference type="Proteomes" id="UP001500653"/>
    </source>
</evidence>
<dbReference type="InterPro" id="IPR012675">
    <property type="entry name" value="Beta-grasp_dom_sf"/>
</dbReference>
<dbReference type="InterPro" id="IPR044672">
    <property type="entry name" value="MOCS2A"/>
</dbReference>
<evidence type="ECO:0000256" key="1">
    <source>
        <dbReference type="ARBA" id="ARBA00022741"/>
    </source>
</evidence>
<comment type="similarity">
    <text evidence="2">Belongs to the MoaD family.</text>
</comment>
<reference evidence="4 5" key="1">
    <citation type="journal article" date="2019" name="Int. J. Syst. Evol. Microbiol.">
        <title>The Global Catalogue of Microorganisms (GCM) 10K type strain sequencing project: providing services to taxonomists for standard genome sequencing and annotation.</title>
        <authorList>
            <consortium name="The Broad Institute Genomics Platform"/>
            <consortium name="The Broad Institute Genome Sequencing Center for Infectious Disease"/>
            <person name="Wu L."/>
            <person name="Ma J."/>
        </authorList>
    </citation>
    <scope>NUCLEOTIDE SEQUENCE [LARGE SCALE GENOMIC DNA]</scope>
    <source>
        <strain evidence="4 5">JCM 13023</strain>
    </source>
</reference>
<evidence type="ECO:0000256" key="3">
    <source>
        <dbReference type="ARBA" id="ARBA00024247"/>
    </source>
</evidence>
<dbReference type="Pfam" id="PF02597">
    <property type="entry name" value="ThiS"/>
    <property type="match status" value="1"/>
</dbReference>
<name>A0ABN1W5Y6_9PSEU</name>
<evidence type="ECO:0000313" key="4">
    <source>
        <dbReference type="EMBL" id="GAA1237035.1"/>
    </source>
</evidence>
<protein>
    <recommendedName>
        <fullName evidence="3">Molybdopterin synthase sulfur carrier subunit</fullName>
    </recommendedName>
</protein>
<keyword evidence="5" id="KW-1185">Reference proteome</keyword>
<accession>A0ABN1W5Y6</accession>
<dbReference type="PANTHER" id="PTHR33359">
    <property type="entry name" value="MOLYBDOPTERIN SYNTHASE SULFUR CARRIER SUBUNIT"/>
    <property type="match status" value="1"/>
</dbReference>
<proteinExistence type="inferred from homology"/>
<dbReference type="EMBL" id="BAAALN010000005">
    <property type="protein sequence ID" value="GAA1237035.1"/>
    <property type="molecule type" value="Genomic_DNA"/>
</dbReference>
<sequence>MPVAVTTVRVRYFASARAAAGVESEALELPAGATVADAVAALRTRHPGSLPRILDAASFLVDGVAVRDTERPLPPEGEFDVLPPFAGG</sequence>
<dbReference type="PANTHER" id="PTHR33359:SF1">
    <property type="entry name" value="MOLYBDOPTERIN SYNTHASE SULFUR CARRIER SUBUNIT"/>
    <property type="match status" value="1"/>
</dbReference>
<dbReference type="InterPro" id="IPR016155">
    <property type="entry name" value="Mopterin_synth/thiamin_S_b"/>
</dbReference>
<dbReference type="SUPFAM" id="SSF54285">
    <property type="entry name" value="MoaD/ThiS"/>
    <property type="match status" value="1"/>
</dbReference>
<comment type="caution">
    <text evidence="4">The sequence shown here is derived from an EMBL/GenBank/DDBJ whole genome shotgun (WGS) entry which is preliminary data.</text>
</comment>
<evidence type="ECO:0000256" key="2">
    <source>
        <dbReference type="ARBA" id="ARBA00024200"/>
    </source>
</evidence>
<keyword evidence="1" id="KW-0547">Nucleotide-binding</keyword>
<dbReference type="Gene3D" id="3.10.20.30">
    <property type="match status" value="1"/>
</dbReference>
<dbReference type="CDD" id="cd17040">
    <property type="entry name" value="Ubl_MoaD_like"/>
    <property type="match status" value="1"/>
</dbReference>